<evidence type="ECO:0000256" key="1">
    <source>
        <dbReference type="ARBA" id="ARBA00004141"/>
    </source>
</evidence>
<comment type="subcellular location">
    <subcellularLocation>
        <location evidence="1">Membrane</location>
        <topology evidence="1">Multi-pass membrane protein</topology>
    </subcellularLocation>
</comment>
<organism evidence="9 10">
    <name type="scientific">Paenibacillus planticolens</name>
    <dbReference type="NCBI Taxonomy" id="2654976"/>
    <lineage>
        <taxon>Bacteria</taxon>
        <taxon>Bacillati</taxon>
        <taxon>Bacillota</taxon>
        <taxon>Bacilli</taxon>
        <taxon>Bacillales</taxon>
        <taxon>Paenibacillaceae</taxon>
        <taxon>Paenibacillus</taxon>
    </lineage>
</organism>
<dbReference type="Proteomes" id="UP000618579">
    <property type="component" value="Unassembled WGS sequence"/>
</dbReference>
<feature type="transmembrane region" description="Helical" evidence="8">
    <location>
        <begin position="162"/>
        <end position="181"/>
    </location>
</feature>
<gene>
    <name evidence="9" type="ORF">GC097_01175</name>
</gene>
<feature type="transmembrane region" description="Helical" evidence="8">
    <location>
        <begin position="133"/>
        <end position="155"/>
    </location>
</feature>
<keyword evidence="10" id="KW-1185">Reference proteome</keyword>
<evidence type="ECO:0000256" key="3">
    <source>
        <dbReference type="ARBA" id="ARBA00022448"/>
    </source>
</evidence>
<feature type="transmembrane region" description="Helical" evidence="8">
    <location>
        <begin position="313"/>
        <end position="334"/>
    </location>
</feature>
<dbReference type="PANTHER" id="PTHR34975:SF2">
    <property type="entry name" value="SPORE GERMINATION PROTEIN A2"/>
    <property type="match status" value="1"/>
</dbReference>
<keyword evidence="5 8" id="KW-0812">Transmembrane</keyword>
<dbReference type="NCBIfam" id="TIGR00912">
    <property type="entry name" value="2A0309"/>
    <property type="match status" value="1"/>
</dbReference>
<keyword evidence="6 8" id="KW-1133">Transmembrane helix</keyword>
<accession>A0ABX1ZHV4</accession>
<proteinExistence type="inferred from homology"/>
<dbReference type="EMBL" id="WHNZ01000007">
    <property type="protein sequence ID" value="NOU98639.1"/>
    <property type="molecule type" value="Genomic_DNA"/>
</dbReference>
<feature type="transmembrane region" description="Helical" evidence="8">
    <location>
        <begin position="54"/>
        <end position="73"/>
    </location>
</feature>
<evidence type="ECO:0000313" key="9">
    <source>
        <dbReference type="EMBL" id="NOU98639.1"/>
    </source>
</evidence>
<evidence type="ECO:0000256" key="7">
    <source>
        <dbReference type="ARBA" id="ARBA00023136"/>
    </source>
</evidence>
<evidence type="ECO:0000256" key="4">
    <source>
        <dbReference type="ARBA" id="ARBA00022544"/>
    </source>
</evidence>
<name>A0ABX1ZHV4_9BACL</name>
<dbReference type="InterPro" id="IPR004761">
    <property type="entry name" value="Spore_GerAB"/>
</dbReference>
<comment type="similarity">
    <text evidence="2">Belongs to the amino acid-polyamine-organocation (APC) superfamily. Spore germination protein (SGP) (TC 2.A.3.9) family.</text>
</comment>
<feature type="transmembrane region" description="Helical" evidence="8">
    <location>
        <begin position="94"/>
        <end position="113"/>
    </location>
</feature>
<sequence length="373" mass="43704">MNEPVLGVILLNSLNNPRLTVSPYLVFVLIHSIQYGLGYLSMAIKPIQWAGQDVWVSVLLTGISFHVVIWMIYQILDRNESDLISIHHIHFGKWIGGGLNFFFVIYFLLNSSFQLRLFIEIIQVWLFPELKAWPLALVLLLLVYYIVSGGFRVIMGICMLSLAQHTLIFSMFFTAPFYHYNNLLPIMNHSLHDIIQASKELTFPYLGVEILMFCYTFIKTPQKSQKWAHLGNLITTFFYLLIIFFSLLLFNFDQLSKEIWPAFTKYKFVHFPFIERFDFIGASFLIFGLFPIVCIEMWVSSRVVKNIFNVKQLTVLPFFLIVIFIAVCLIPDRQSIEGIQNMLSRIGFYIIYVYIPFLFLYDIIRMKLKVKRT</sequence>
<protein>
    <submittedName>
        <fullName evidence="9">GerAB/ArcD/ProY family transporter</fullName>
    </submittedName>
</protein>
<evidence type="ECO:0000256" key="8">
    <source>
        <dbReference type="SAM" id="Phobius"/>
    </source>
</evidence>
<feature type="transmembrane region" description="Helical" evidence="8">
    <location>
        <begin position="21"/>
        <end position="42"/>
    </location>
</feature>
<evidence type="ECO:0000256" key="6">
    <source>
        <dbReference type="ARBA" id="ARBA00022989"/>
    </source>
</evidence>
<keyword evidence="4" id="KW-0309">Germination</keyword>
<dbReference type="RefSeq" id="WP_246293873.1">
    <property type="nucleotide sequence ID" value="NZ_WHNZ01000007.1"/>
</dbReference>
<dbReference type="Pfam" id="PF03845">
    <property type="entry name" value="Spore_permease"/>
    <property type="match status" value="1"/>
</dbReference>
<feature type="transmembrane region" description="Helical" evidence="8">
    <location>
        <begin position="230"/>
        <end position="250"/>
    </location>
</feature>
<evidence type="ECO:0000256" key="2">
    <source>
        <dbReference type="ARBA" id="ARBA00007998"/>
    </source>
</evidence>
<dbReference type="PANTHER" id="PTHR34975">
    <property type="entry name" value="SPORE GERMINATION PROTEIN A2"/>
    <property type="match status" value="1"/>
</dbReference>
<comment type="caution">
    <text evidence="9">The sequence shown here is derived from an EMBL/GenBank/DDBJ whole genome shotgun (WGS) entry which is preliminary data.</text>
</comment>
<keyword evidence="7 8" id="KW-0472">Membrane</keyword>
<evidence type="ECO:0000256" key="5">
    <source>
        <dbReference type="ARBA" id="ARBA00022692"/>
    </source>
</evidence>
<feature type="transmembrane region" description="Helical" evidence="8">
    <location>
        <begin position="346"/>
        <end position="364"/>
    </location>
</feature>
<feature type="transmembrane region" description="Helical" evidence="8">
    <location>
        <begin position="279"/>
        <end position="301"/>
    </location>
</feature>
<keyword evidence="3" id="KW-0813">Transport</keyword>
<reference evidence="9 10" key="1">
    <citation type="submission" date="2019-10" db="EMBL/GenBank/DDBJ databases">
        <title>Description of Paenibacillus pedi sp. nov.</title>
        <authorList>
            <person name="Carlier A."/>
            <person name="Qi S."/>
        </authorList>
    </citation>
    <scope>NUCLEOTIDE SEQUENCE [LARGE SCALE GENOMIC DNA]</scope>
    <source>
        <strain evidence="9 10">LMG 31457</strain>
    </source>
</reference>
<evidence type="ECO:0000313" key="10">
    <source>
        <dbReference type="Proteomes" id="UP000618579"/>
    </source>
</evidence>